<evidence type="ECO:0008006" key="6">
    <source>
        <dbReference type="Google" id="ProtNLM"/>
    </source>
</evidence>
<keyword evidence="5" id="KW-1185">Reference proteome</keyword>
<feature type="repeat" description="WD" evidence="3">
    <location>
        <begin position="219"/>
        <end position="260"/>
    </location>
</feature>
<evidence type="ECO:0000256" key="3">
    <source>
        <dbReference type="PROSITE-ProRule" id="PRU00221"/>
    </source>
</evidence>
<keyword evidence="1 3" id="KW-0853">WD repeat</keyword>
<evidence type="ECO:0000313" key="4">
    <source>
        <dbReference type="EMBL" id="CAD8128999.1"/>
    </source>
</evidence>
<comment type="caution">
    <text evidence="4">The sequence shown here is derived from an EMBL/GenBank/DDBJ whole genome shotgun (WGS) entry which is preliminary data.</text>
</comment>
<evidence type="ECO:0000313" key="5">
    <source>
        <dbReference type="Proteomes" id="UP000692954"/>
    </source>
</evidence>
<organism evidence="4 5">
    <name type="scientific">Paramecium sonneborni</name>
    <dbReference type="NCBI Taxonomy" id="65129"/>
    <lineage>
        <taxon>Eukaryota</taxon>
        <taxon>Sar</taxon>
        <taxon>Alveolata</taxon>
        <taxon>Ciliophora</taxon>
        <taxon>Intramacronucleata</taxon>
        <taxon>Oligohymenophorea</taxon>
        <taxon>Peniculida</taxon>
        <taxon>Parameciidae</taxon>
        <taxon>Paramecium</taxon>
    </lineage>
</organism>
<dbReference type="AlphaFoldDB" id="A0A8S1RPN2"/>
<protein>
    <recommendedName>
        <fullName evidence="6">WD40-repeat-containing domain</fullName>
    </recommendedName>
</protein>
<feature type="repeat" description="WD" evidence="3">
    <location>
        <begin position="734"/>
        <end position="765"/>
    </location>
</feature>
<sequence>MTKNQLTQVNYKQRGKLQLEESFKQGQNQNLWEDYYFDENQSNSEYCKFLKKCILLTSKGSIYTPIQEFFVAKYILNLFEAMFEEKDIQIVGKNLQNSRFNVDQFNISQEHYSGSIELLKPKLNSISNIKDKLLQITQLSYTNNQYQLIRTASNTIYLLSSLQENLNNINFSEVSLSDTKLNNLNFFNSNLNKTKFKNISIQSCNFTCATIEKAYWENIICNEKNLNCLFFSKDGKKLISGSEDGTVKIWQFQVDKDPQTFQFPNNQQVVTASYNEEQNILACLTTQSIQLLRCNDLVLEKLIPLQNYQYSNIILSPNTQYIIANNIKSVYNIWKTEALKINPKASDCQLTVQSSINCTQVSHNGKLLAIGCFIQDYLEITQLPFKTYSLAFSNDDQVLAAEVDKAKINFWSLKNINNIELLISIKVEDTINRLLYSYDNQQLIITTLNKIYLYETTKEQYALESSKKLIHQEFSQYNDFELIKSSNYIVICTPFGTFLEQLSNNQIIQELEPQQVCNSVLYNSLDDLLMIGSKNKLILYDMSNIEKANKIKEIQLPFDTLQIGQFNSLKQIIIRSEQYVSLHTLDDINSYKMFQLQKPNQNFVLVNSEYFIIGIDKLVYSQSLLGDFVDVYFFIDHHSAQLCSFFSPDSKILTIIDSQYQTQFDIQTKQMIQKQKLNTGKVSKMTLNKQQTQAIFVCQTSPENEQIQLYNLKTNQLIQSIEENSNFSQQCLQIAFSADSMNFITLYRDDSIKLWDIKTYKLISMFKPNTASINLLNFFNQNLLAQVNQEHIKLWNLKALQQQQIEMPGHKDYIQTMLISSDGLQLISQSSSQIMRWDLQQLKFIDVLMNNKTDKLLLIKYSNDSHYCAATDQHGQIVIWSFNTKYLVERSFQIYCADCKDFYFDDENNQLISKHIIVDNSQINLIWNLEIAYQYYKFKNQMNFNYSKDVILMSHDQKFYISKSPLKILCLLEKGQQQEVENVNININSEIGAIAISKDSTKVALEDVKFSIILWSIETKQQLAILKDETSSQFKILTMVFSEDSKILFSFNEDREIRLWDRMINIHCFKNIILK</sequence>
<dbReference type="PROSITE" id="PS50294">
    <property type="entry name" value="WD_REPEATS_REGION"/>
    <property type="match status" value="1"/>
</dbReference>
<feature type="repeat" description="WD" evidence="3">
    <location>
        <begin position="1029"/>
        <end position="1061"/>
    </location>
</feature>
<dbReference type="PANTHER" id="PTHR19848">
    <property type="entry name" value="WD40 REPEAT PROTEIN"/>
    <property type="match status" value="1"/>
</dbReference>
<keyword evidence="2" id="KW-0677">Repeat</keyword>
<dbReference type="OrthoDB" id="27537at2759"/>
<proteinExistence type="predicted"/>
<name>A0A8S1RPN2_9CILI</name>
<dbReference type="InterPro" id="IPR001680">
    <property type="entry name" value="WD40_rpt"/>
</dbReference>
<reference evidence="4" key="1">
    <citation type="submission" date="2021-01" db="EMBL/GenBank/DDBJ databases">
        <authorList>
            <consortium name="Genoscope - CEA"/>
            <person name="William W."/>
        </authorList>
    </citation>
    <scope>NUCLEOTIDE SEQUENCE</scope>
</reference>
<dbReference type="Proteomes" id="UP000692954">
    <property type="component" value="Unassembled WGS sequence"/>
</dbReference>
<evidence type="ECO:0000256" key="1">
    <source>
        <dbReference type="ARBA" id="ARBA00022574"/>
    </source>
</evidence>
<dbReference type="SMART" id="SM00320">
    <property type="entry name" value="WD40"/>
    <property type="match status" value="8"/>
</dbReference>
<dbReference type="EMBL" id="CAJJDN010000203">
    <property type="protein sequence ID" value="CAD8128999.1"/>
    <property type="molecule type" value="Genomic_DNA"/>
</dbReference>
<dbReference type="PROSITE" id="PS50082">
    <property type="entry name" value="WD_REPEATS_2"/>
    <property type="match status" value="3"/>
</dbReference>
<dbReference type="Pfam" id="PF00400">
    <property type="entry name" value="WD40"/>
    <property type="match status" value="2"/>
</dbReference>
<gene>
    <name evidence="4" type="ORF">PSON_ATCC_30995.1.T2030013</name>
</gene>
<accession>A0A8S1RPN2</accession>
<evidence type="ECO:0000256" key="2">
    <source>
        <dbReference type="ARBA" id="ARBA00022737"/>
    </source>
</evidence>
<dbReference type="PANTHER" id="PTHR19848:SF8">
    <property type="entry name" value="F-BOX AND WD REPEAT DOMAIN CONTAINING 7"/>
    <property type="match status" value="1"/>
</dbReference>